<keyword evidence="3" id="KW-0804">Transcription</keyword>
<dbReference type="GO" id="GO:0043565">
    <property type="term" value="F:sequence-specific DNA binding"/>
    <property type="evidence" value="ECO:0007669"/>
    <property type="project" value="InterPro"/>
</dbReference>
<keyword evidence="2" id="KW-0238">DNA-binding</keyword>
<keyword evidence="8" id="KW-1185">Reference proteome</keyword>
<dbReference type="SMART" id="SM00342">
    <property type="entry name" value="HTH_ARAC"/>
    <property type="match status" value="1"/>
</dbReference>
<dbReference type="InterPro" id="IPR009057">
    <property type="entry name" value="Homeodomain-like_sf"/>
</dbReference>
<evidence type="ECO:0000313" key="9">
    <source>
        <dbReference type="Proteomes" id="UP000325763"/>
    </source>
</evidence>
<dbReference type="Proteomes" id="UP000325763">
    <property type="component" value="Chromosome"/>
</dbReference>
<organism evidence="6 8">
    <name type="scientific">Streptomyces nodosus</name>
    <dbReference type="NCBI Taxonomy" id="40318"/>
    <lineage>
        <taxon>Bacteria</taxon>
        <taxon>Bacillati</taxon>
        <taxon>Actinomycetota</taxon>
        <taxon>Actinomycetes</taxon>
        <taxon>Kitasatosporales</taxon>
        <taxon>Streptomycetaceae</taxon>
        <taxon>Streptomyces</taxon>
    </lineage>
</organism>
<protein>
    <submittedName>
        <fullName evidence="6">AraC family transcriptional regulator</fullName>
    </submittedName>
</protein>
<sequence>MDVVSDAIAAIRTGRPHAARTRRKAPWGLRFPAAPGTGFHVVLQGRCWLLSEGSDPVPLGAGDVVLVPHGQEIALADSTDSELVDVAREMGDSWMPSPEPAGIADELTVLMCGSYQLDRASAHPLLAELPAVIHLPRKVGRSAALNAVVDLLGDELDQRRPGTDAAIPALLDAMLLYILRTWYENHAPRSSGGWAAALADPAVGSALQHMHAEPATPWTVERLSRRAGLSRAAFSRRFTELVGRPPMTYLTWWRMTTAARVLRGGDAPLHSVAERVGYRSEFAFNRAFKREFGVSPGAYRRRNARPSEGHSMSATGSGSGVGTSGPV</sequence>
<evidence type="ECO:0000256" key="4">
    <source>
        <dbReference type="SAM" id="MobiDB-lite"/>
    </source>
</evidence>
<dbReference type="OrthoDB" id="241790at2"/>
<evidence type="ECO:0000313" key="6">
    <source>
        <dbReference type="EMBL" id="AJE44288.1"/>
    </source>
</evidence>
<dbReference type="PRINTS" id="PR00032">
    <property type="entry name" value="HTHARAC"/>
</dbReference>
<dbReference type="AlphaFoldDB" id="A0A0B5DKM4"/>
<dbReference type="EMBL" id="CP009313">
    <property type="protein sequence ID" value="AJE44288.1"/>
    <property type="molecule type" value="Genomic_DNA"/>
</dbReference>
<dbReference type="Gene3D" id="1.10.10.60">
    <property type="entry name" value="Homeodomain-like"/>
    <property type="match status" value="2"/>
</dbReference>
<evidence type="ECO:0000259" key="5">
    <source>
        <dbReference type="PROSITE" id="PS01124"/>
    </source>
</evidence>
<reference evidence="6 8" key="2">
    <citation type="journal article" date="2016" name="Appl. Microbiol. Biotechnol.">
        <title>Exploiting the genome sequence of Streptomyces nodosus for enhanced antibiotic production.</title>
        <authorList>
            <person name="Sweeney P."/>
            <person name="Murphy C.D."/>
            <person name="Caffrey P."/>
        </authorList>
    </citation>
    <scope>NUCLEOTIDE SEQUENCE [LARGE SCALE GENOMIC DNA]</scope>
    <source>
        <strain evidence="6 8">ATCC 14899</strain>
    </source>
</reference>
<feature type="region of interest" description="Disordered" evidence="4">
    <location>
        <begin position="299"/>
        <end position="327"/>
    </location>
</feature>
<dbReference type="HOGENOM" id="CLU_000445_81_0_11"/>
<dbReference type="STRING" id="40318.SNOD_33115"/>
<evidence type="ECO:0000256" key="3">
    <source>
        <dbReference type="ARBA" id="ARBA00023163"/>
    </source>
</evidence>
<keyword evidence="1" id="KW-0805">Transcription regulation</keyword>
<dbReference type="RefSeq" id="WP_043450213.1">
    <property type="nucleotide sequence ID" value="NZ_CP009313.1"/>
</dbReference>
<dbReference type="Pfam" id="PF12833">
    <property type="entry name" value="HTH_18"/>
    <property type="match status" value="1"/>
</dbReference>
<dbReference type="InterPro" id="IPR032783">
    <property type="entry name" value="AraC_lig"/>
</dbReference>
<feature type="compositionally biased region" description="Gly residues" evidence="4">
    <location>
        <begin position="317"/>
        <end position="327"/>
    </location>
</feature>
<dbReference type="EMBL" id="CP023747">
    <property type="protein sequence ID" value="QEV43662.1"/>
    <property type="molecule type" value="Genomic_DNA"/>
</dbReference>
<dbReference type="InterPro" id="IPR018060">
    <property type="entry name" value="HTH_AraC"/>
</dbReference>
<reference evidence="7 9" key="3">
    <citation type="submission" date="2017-09" db="EMBL/GenBank/DDBJ databases">
        <title>Streptomyces genome completion.</title>
        <authorList>
            <person name="Lee N."/>
            <person name="Cho B.-K."/>
        </authorList>
    </citation>
    <scope>NUCLEOTIDE SEQUENCE [LARGE SCALE GENOMIC DNA]</scope>
    <source>
        <strain evidence="7 9">ATCC 14899</strain>
    </source>
</reference>
<reference evidence="8" key="1">
    <citation type="submission" date="2014-09" db="EMBL/GenBank/DDBJ databases">
        <title>Sequence of the Streptomyces nodosus genome.</title>
        <authorList>
            <person name="Sweeney P."/>
            <person name="Stephens N."/>
            <person name="Murphy C."/>
            <person name="Caffrey P."/>
        </authorList>
    </citation>
    <scope>NUCLEOTIDE SEQUENCE [LARGE SCALE GENOMIC DNA]</scope>
    <source>
        <strain evidence="8">ATCC 14899</strain>
    </source>
</reference>
<name>A0A0B5DKM4_9ACTN</name>
<dbReference type="PANTHER" id="PTHR46796:SF7">
    <property type="entry name" value="ARAC FAMILY TRANSCRIPTIONAL REGULATOR"/>
    <property type="match status" value="1"/>
</dbReference>
<dbReference type="InterPro" id="IPR018062">
    <property type="entry name" value="HTH_AraC-typ_CS"/>
</dbReference>
<dbReference type="InterPro" id="IPR050204">
    <property type="entry name" value="AraC_XylS_family_regulators"/>
</dbReference>
<dbReference type="PROSITE" id="PS01124">
    <property type="entry name" value="HTH_ARAC_FAMILY_2"/>
    <property type="match status" value="1"/>
</dbReference>
<evidence type="ECO:0000256" key="1">
    <source>
        <dbReference type="ARBA" id="ARBA00023015"/>
    </source>
</evidence>
<evidence type="ECO:0000313" key="7">
    <source>
        <dbReference type="EMBL" id="QEV43662.1"/>
    </source>
</evidence>
<proteinExistence type="predicted"/>
<dbReference type="InterPro" id="IPR020449">
    <property type="entry name" value="Tscrpt_reg_AraC-type_HTH"/>
</dbReference>
<accession>A0A0B5DKM4</accession>
<dbReference type="SUPFAM" id="SSF46689">
    <property type="entry name" value="Homeodomain-like"/>
    <property type="match status" value="2"/>
</dbReference>
<gene>
    <name evidence="7" type="ORF">CP978_33355</name>
    <name evidence="6" type="ORF">SNOD_33115</name>
</gene>
<dbReference type="PROSITE" id="PS00041">
    <property type="entry name" value="HTH_ARAC_FAMILY_1"/>
    <property type="match status" value="1"/>
</dbReference>
<dbReference type="KEGG" id="snq:CP978_33355"/>
<evidence type="ECO:0000313" key="8">
    <source>
        <dbReference type="Proteomes" id="UP000031526"/>
    </source>
</evidence>
<dbReference type="Proteomes" id="UP000031526">
    <property type="component" value="Chromosome"/>
</dbReference>
<dbReference type="PANTHER" id="PTHR46796">
    <property type="entry name" value="HTH-TYPE TRANSCRIPTIONAL ACTIVATOR RHAS-RELATED"/>
    <property type="match status" value="1"/>
</dbReference>
<dbReference type="GO" id="GO:0003700">
    <property type="term" value="F:DNA-binding transcription factor activity"/>
    <property type="evidence" value="ECO:0007669"/>
    <property type="project" value="InterPro"/>
</dbReference>
<dbReference type="Pfam" id="PF12852">
    <property type="entry name" value="Cupin_6"/>
    <property type="match status" value="1"/>
</dbReference>
<feature type="domain" description="HTH araC/xylS-type" evidence="5">
    <location>
        <begin position="204"/>
        <end position="302"/>
    </location>
</feature>
<evidence type="ECO:0000256" key="2">
    <source>
        <dbReference type="ARBA" id="ARBA00023125"/>
    </source>
</evidence>